<dbReference type="EC" id="1.5.1.2" evidence="4 5"/>
<dbReference type="PROSITE" id="PS00521">
    <property type="entry name" value="P5CR"/>
    <property type="match status" value="1"/>
</dbReference>
<dbReference type="NCBIfam" id="TIGR00112">
    <property type="entry name" value="proC"/>
    <property type="match status" value="1"/>
</dbReference>
<feature type="domain" description="Pyrroline-5-carboxylate reductase catalytic N-terminal" evidence="7">
    <location>
        <begin position="21"/>
        <end position="105"/>
    </location>
</feature>
<feature type="domain" description="Pyrroline-5-carboxylate reductase dimerisation" evidence="8">
    <location>
        <begin position="167"/>
        <end position="272"/>
    </location>
</feature>
<dbReference type="Pfam" id="PF14748">
    <property type="entry name" value="P5CR_dimer"/>
    <property type="match status" value="1"/>
</dbReference>
<dbReference type="OrthoDB" id="9805754at2"/>
<evidence type="ECO:0000256" key="4">
    <source>
        <dbReference type="HAMAP-Rule" id="MF_01925"/>
    </source>
</evidence>
<comment type="function">
    <text evidence="4">Catalyzes the reduction of 1-pyrroline-5-carboxylate (PCA) to L-proline.</text>
</comment>
<dbReference type="SUPFAM" id="SSF51735">
    <property type="entry name" value="NAD(P)-binding Rossmann-fold domains"/>
    <property type="match status" value="1"/>
</dbReference>
<dbReference type="UniPathway" id="UPA00098">
    <property type="reaction ID" value="UER00361"/>
</dbReference>
<dbReference type="GO" id="GO:0055129">
    <property type="term" value="P:L-proline biosynthetic process"/>
    <property type="evidence" value="ECO:0007669"/>
    <property type="project" value="UniProtKB-UniRule"/>
</dbReference>
<dbReference type="InterPro" id="IPR028939">
    <property type="entry name" value="P5C_Rdtase_cat_N"/>
</dbReference>
<sequence>MGNHRTLQARPTVTFSLLQFGCGNMGGAMLAGWLAGGFDPAAFTVVDPLLAEAPAGVRLLREPPAGAAPADVVLLGFKPQQFAASAAAIAPHVGEGTLLLSILAGVDCTTLRAAFPAAAAVVRVMPNLAAAIGKSPIALFGDAAGPARERTEALMAPLGPAEWLAEEGAMDIVTALAGSGPAFVYRVIDALAEGAAALGLPRSQADRLALAMIEGASALAAASPHAPGELARRVASPGGTTEAGLKVLDADERLAALLTATLRAARDRSAELTEAARS</sequence>
<dbReference type="InterPro" id="IPR029036">
    <property type="entry name" value="P5CR_dimer"/>
</dbReference>
<evidence type="ECO:0000256" key="1">
    <source>
        <dbReference type="ARBA" id="ARBA00005525"/>
    </source>
</evidence>
<keyword evidence="3 4" id="KW-0560">Oxidoreductase</keyword>
<gene>
    <name evidence="4" type="primary">proC</name>
    <name evidence="9" type="ORF">AQZ52_15420</name>
</gene>
<evidence type="ECO:0000256" key="6">
    <source>
        <dbReference type="RuleBase" id="RU003903"/>
    </source>
</evidence>
<keyword evidence="4" id="KW-0963">Cytoplasm</keyword>
<dbReference type="InterPro" id="IPR053790">
    <property type="entry name" value="P5CR-like_CS"/>
</dbReference>
<keyword evidence="10" id="KW-1185">Reference proteome</keyword>
<dbReference type="Pfam" id="PF03807">
    <property type="entry name" value="F420_oxidored"/>
    <property type="match status" value="1"/>
</dbReference>
<proteinExistence type="inferred from homology"/>
<reference evidence="9 10" key="1">
    <citation type="submission" date="2015-10" db="EMBL/GenBank/DDBJ databases">
        <title>Draft genome sequence of Novosphingobium fuchskuhlense DSM 25065 isolated from a surface water sample of the southwest basin of Lake Grosse Fuchskuhle.</title>
        <authorList>
            <person name="Ruckert C."/>
            <person name="Winkler A."/>
            <person name="Glaeser J."/>
            <person name="Grossart H.-P."/>
            <person name="Kalinowski J."/>
            <person name="Glaeser S."/>
        </authorList>
    </citation>
    <scope>NUCLEOTIDE SEQUENCE [LARGE SCALE GENOMIC DNA]</scope>
    <source>
        <strain evidence="9 10">FNE08-7</strain>
    </source>
</reference>
<dbReference type="FunFam" id="1.10.3730.10:FF:000001">
    <property type="entry name" value="Pyrroline-5-carboxylate reductase"/>
    <property type="match status" value="1"/>
</dbReference>
<dbReference type="InterPro" id="IPR008927">
    <property type="entry name" value="6-PGluconate_DH-like_C_sf"/>
</dbReference>
<dbReference type="AlphaFoldDB" id="A0A117USX2"/>
<name>A0A117USX2_9SPHN</name>
<comment type="subcellular location">
    <subcellularLocation>
        <location evidence="4">Cytoplasm</location>
    </subcellularLocation>
</comment>
<keyword evidence="2 4" id="KW-0521">NADP</keyword>
<dbReference type="Gene3D" id="3.40.50.720">
    <property type="entry name" value="NAD(P)-binding Rossmann-like Domain"/>
    <property type="match status" value="1"/>
</dbReference>
<comment type="catalytic activity">
    <reaction evidence="4">
        <text>L-proline + NAD(+) = (S)-1-pyrroline-5-carboxylate + NADH + 2 H(+)</text>
        <dbReference type="Rhea" id="RHEA:14105"/>
        <dbReference type="ChEBI" id="CHEBI:15378"/>
        <dbReference type="ChEBI" id="CHEBI:17388"/>
        <dbReference type="ChEBI" id="CHEBI:57540"/>
        <dbReference type="ChEBI" id="CHEBI:57945"/>
        <dbReference type="ChEBI" id="CHEBI:60039"/>
        <dbReference type="EC" id="1.5.1.2"/>
    </reaction>
</comment>
<dbReference type="Proteomes" id="UP000058012">
    <property type="component" value="Unassembled WGS sequence"/>
</dbReference>
<evidence type="ECO:0000256" key="3">
    <source>
        <dbReference type="ARBA" id="ARBA00023002"/>
    </source>
</evidence>
<dbReference type="HAMAP" id="MF_01925">
    <property type="entry name" value="P5C_reductase"/>
    <property type="match status" value="1"/>
</dbReference>
<dbReference type="EMBL" id="LLZS01000009">
    <property type="protein sequence ID" value="KUR70244.1"/>
    <property type="molecule type" value="Genomic_DNA"/>
</dbReference>
<dbReference type="PANTHER" id="PTHR11645:SF0">
    <property type="entry name" value="PYRROLINE-5-CARBOXYLATE REDUCTASE 3"/>
    <property type="match status" value="1"/>
</dbReference>
<dbReference type="InterPro" id="IPR036291">
    <property type="entry name" value="NAD(P)-bd_dom_sf"/>
</dbReference>
<comment type="pathway">
    <text evidence="4 6">Amino-acid biosynthesis; L-proline biosynthesis; L-proline from L-glutamate 5-semialdehyde: step 1/1.</text>
</comment>
<evidence type="ECO:0000256" key="2">
    <source>
        <dbReference type="ARBA" id="ARBA00022857"/>
    </source>
</evidence>
<comment type="catalytic activity">
    <reaction evidence="4 6">
        <text>L-proline + NADP(+) = (S)-1-pyrroline-5-carboxylate + NADPH + 2 H(+)</text>
        <dbReference type="Rhea" id="RHEA:14109"/>
        <dbReference type="ChEBI" id="CHEBI:15378"/>
        <dbReference type="ChEBI" id="CHEBI:17388"/>
        <dbReference type="ChEBI" id="CHEBI:57783"/>
        <dbReference type="ChEBI" id="CHEBI:58349"/>
        <dbReference type="ChEBI" id="CHEBI:60039"/>
        <dbReference type="EC" id="1.5.1.2"/>
    </reaction>
</comment>
<evidence type="ECO:0000313" key="10">
    <source>
        <dbReference type="Proteomes" id="UP000058012"/>
    </source>
</evidence>
<keyword evidence="4 6" id="KW-0028">Amino-acid biosynthesis</keyword>
<dbReference type="GO" id="GO:0004735">
    <property type="term" value="F:pyrroline-5-carboxylate reductase activity"/>
    <property type="evidence" value="ECO:0007669"/>
    <property type="project" value="UniProtKB-UniRule"/>
</dbReference>
<comment type="caution">
    <text evidence="9">The sequence shown here is derived from an EMBL/GenBank/DDBJ whole genome shotgun (WGS) entry which is preliminary data.</text>
</comment>
<dbReference type="SUPFAM" id="SSF48179">
    <property type="entry name" value="6-phosphogluconate dehydrogenase C-terminal domain-like"/>
    <property type="match status" value="1"/>
</dbReference>
<dbReference type="PANTHER" id="PTHR11645">
    <property type="entry name" value="PYRROLINE-5-CARBOXYLATE REDUCTASE"/>
    <property type="match status" value="1"/>
</dbReference>
<keyword evidence="4 6" id="KW-0641">Proline biosynthesis</keyword>
<dbReference type="STRING" id="1117702.AQZ52_15420"/>
<accession>A0A117USX2</accession>
<dbReference type="PIRSF" id="PIRSF000193">
    <property type="entry name" value="Pyrrol-5-carb_rd"/>
    <property type="match status" value="1"/>
</dbReference>
<dbReference type="Gene3D" id="1.10.3730.10">
    <property type="entry name" value="ProC C-terminal domain-like"/>
    <property type="match status" value="1"/>
</dbReference>
<evidence type="ECO:0000256" key="5">
    <source>
        <dbReference type="NCBIfam" id="TIGR00112"/>
    </source>
</evidence>
<evidence type="ECO:0000313" key="9">
    <source>
        <dbReference type="EMBL" id="KUR70244.1"/>
    </source>
</evidence>
<comment type="similarity">
    <text evidence="1 4 6">Belongs to the pyrroline-5-carboxylate reductase family.</text>
</comment>
<organism evidence="9 10">
    <name type="scientific">Novosphingobium fuchskuhlense</name>
    <dbReference type="NCBI Taxonomy" id="1117702"/>
    <lineage>
        <taxon>Bacteria</taxon>
        <taxon>Pseudomonadati</taxon>
        <taxon>Pseudomonadota</taxon>
        <taxon>Alphaproteobacteria</taxon>
        <taxon>Sphingomonadales</taxon>
        <taxon>Sphingomonadaceae</taxon>
        <taxon>Novosphingobium</taxon>
    </lineage>
</organism>
<evidence type="ECO:0000259" key="8">
    <source>
        <dbReference type="Pfam" id="PF14748"/>
    </source>
</evidence>
<protein>
    <recommendedName>
        <fullName evidence="4 5">Pyrroline-5-carboxylate reductase</fullName>
        <shortName evidence="4">P5C reductase</shortName>
        <shortName evidence="4">P5CR</shortName>
        <ecNumber evidence="4 5">1.5.1.2</ecNumber>
    </recommendedName>
    <alternativeName>
        <fullName evidence="4">PCA reductase</fullName>
    </alternativeName>
</protein>
<dbReference type="InterPro" id="IPR000304">
    <property type="entry name" value="Pyrroline-COOH_reductase"/>
</dbReference>
<evidence type="ECO:0000259" key="7">
    <source>
        <dbReference type="Pfam" id="PF03807"/>
    </source>
</evidence>
<dbReference type="GO" id="GO:0005737">
    <property type="term" value="C:cytoplasm"/>
    <property type="evidence" value="ECO:0007669"/>
    <property type="project" value="UniProtKB-SubCell"/>
</dbReference>